<keyword evidence="4" id="KW-1185">Reference proteome</keyword>
<dbReference type="PANTHER" id="PTHR43708:SF4">
    <property type="entry name" value="OXIDOREDUCTASE YCEM-RELATED"/>
    <property type="match status" value="1"/>
</dbReference>
<name>A0ABS0XKN9_9SPHN</name>
<organism evidence="3 4">
    <name type="scientific">Sphingomonas mollis</name>
    <dbReference type="NCBI Taxonomy" id="2795726"/>
    <lineage>
        <taxon>Bacteria</taxon>
        <taxon>Pseudomonadati</taxon>
        <taxon>Pseudomonadota</taxon>
        <taxon>Alphaproteobacteria</taxon>
        <taxon>Sphingomonadales</taxon>
        <taxon>Sphingomonadaceae</taxon>
        <taxon>Sphingomonas</taxon>
    </lineage>
</organism>
<reference evidence="4" key="1">
    <citation type="submission" date="2020-12" db="EMBL/GenBank/DDBJ databases">
        <title>Hymenobacter sp.</title>
        <authorList>
            <person name="Kim M.K."/>
        </authorList>
    </citation>
    <scope>NUCLEOTIDE SEQUENCE [LARGE SCALE GENOMIC DNA]</scope>
    <source>
        <strain evidence="4">BT553</strain>
    </source>
</reference>
<accession>A0ABS0XKN9</accession>
<dbReference type="SUPFAM" id="SSF55347">
    <property type="entry name" value="Glyceraldehyde-3-phosphate dehydrogenase-like, C-terminal domain"/>
    <property type="match status" value="1"/>
</dbReference>
<dbReference type="Proteomes" id="UP000640426">
    <property type="component" value="Unassembled WGS sequence"/>
</dbReference>
<protein>
    <submittedName>
        <fullName evidence="3">Gfo/Idh/MocA family oxidoreductase</fullName>
    </submittedName>
</protein>
<dbReference type="Gene3D" id="3.40.50.720">
    <property type="entry name" value="NAD(P)-binding Rossmann-like Domain"/>
    <property type="match status" value="1"/>
</dbReference>
<dbReference type="InterPro" id="IPR048477">
    <property type="entry name" value="YceM-like_C"/>
</dbReference>
<evidence type="ECO:0000259" key="2">
    <source>
        <dbReference type="Pfam" id="PF21378"/>
    </source>
</evidence>
<feature type="domain" description="Gfo/Idh/MocA-like oxidoreductase N-terminal" evidence="1">
    <location>
        <begin position="1"/>
        <end position="120"/>
    </location>
</feature>
<evidence type="ECO:0000313" key="4">
    <source>
        <dbReference type="Proteomes" id="UP000640426"/>
    </source>
</evidence>
<gene>
    <name evidence="3" type="ORF">JAO74_01155</name>
</gene>
<proteinExistence type="predicted"/>
<dbReference type="InterPro" id="IPR036291">
    <property type="entry name" value="NAD(P)-bd_dom_sf"/>
</dbReference>
<sequence length="301" mass="33478">MRVLVTGLGDIARKGYLPVLSALPELEVHLATRDQAMLHDAGRMFRMPHLHAGIDRALAATTFDAAFVHAATGAHPALVRMLLERRIPTFVDKPLADSLAEARQLVALAERQETLLKIGFNRRFAPDYAALRDTGANLIVMEKHRHRQPDTPRRVVFDDFIHVVDTLLFLAPAPVRRRTIETHVEHGLLKVVTLTLAGDGYTALGTMHRDSGLDEERLDVIGNGVRQSVRNLAETVRSAGTEYHHRRGDWTSVGRQRGFEAMCADFLLAVREKHPTLAADILSTHEICEAITSQAEAQARH</sequence>
<dbReference type="InterPro" id="IPR000683">
    <property type="entry name" value="Gfo/Idh/MocA-like_OxRdtase_N"/>
</dbReference>
<evidence type="ECO:0000259" key="1">
    <source>
        <dbReference type="Pfam" id="PF01408"/>
    </source>
</evidence>
<dbReference type="InterPro" id="IPR051317">
    <property type="entry name" value="Gfo/Idh/MocA_oxidoreduct"/>
</dbReference>
<comment type="caution">
    <text evidence="3">The sequence shown here is derived from an EMBL/GenBank/DDBJ whole genome shotgun (WGS) entry which is preliminary data.</text>
</comment>
<evidence type="ECO:0000313" key="3">
    <source>
        <dbReference type="EMBL" id="MBJ6120390.1"/>
    </source>
</evidence>
<feature type="domain" description="YceM-like C-terminal" evidence="2">
    <location>
        <begin position="136"/>
        <end position="234"/>
    </location>
</feature>
<dbReference type="RefSeq" id="WP_199034197.1">
    <property type="nucleotide sequence ID" value="NZ_JAELXS010000001.1"/>
</dbReference>
<dbReference type="Pfam" id="PF01408">
    <property type="entry name" value="GFO_IDH_MocA"/>
    <property type="match status" value="1"/>
</dbReference>
<dbReference type="Pfam" id="PF21378">
    <property type="entry name" value="YceM-like_C"/>
    <property type="match status" value="1"/>
</dbReference>
<dbReference type="EMBL" id="JAELXS010000001">
    <property type="protein sequence ID" value="MBJ6120390.1"/>
    <property type="molecule type" value="Genomic_DNA"/>
</dbReference>
<dbReference type="Gene3D" id="3.30.360.10">
    <property type="entry name" value="Dihydrodipicolinate Reductase, domain 2"/>
    <property type="match status" value="1"/>
</dbReference>
<dbReference type="PANTHER" id="PTHR43708">
    <property type="entry name" value="CONSERVED EXPRESSED OXIDOREDUCTASE (EUROFUNG)"/>
    <property type="match status" value="1"/>
</dbReference>
<dbReference type="SUPFAM" id="SSF51735">
    <property type="entry name" value="NAD(P)-binding Rossmann-fold domains"/>
    <property type="match status" value="1"/>
</dbReference>